<evidence type="ECO:0000313" key="1">
    <source>
        <dbReference type="EMBL" id="VFU63768.1"/>
    </source>
</evidence>
<gene>
    <name evidence="1" type="ORF">SVIM_LOCUS486294</name>
</gene>
<name>A0A6N2N9Y4_SALVM</name>
<reference evidence="1" key="1">
    <citation type="submission" date="2019-03" db="EMBL/GenBank/DDBJ databases">
        <authorList>
            <person name="Mank J."/>
            <person name="Almeida P."/>
        </authorList>
    </citation>
    <scope>NUCLEOTIDE SEQUENCE</scope>
    <source>
        <strain evidence="1">78183</strain>
    </source>
</reference>
<sequence>MFCHYPFHLLLQASCDQFQQLFQQFIQIFRKSYSDNKNTTVAEINDFVLTITLEQNVYILALILFQRHQQRVMMQAH</sequence>
<dbReference type="EMBL" id="CAADRP010002221">
    <property type="protein sequence ID" value="VFU63768.1"/>
    <property type="molecule type" value="Genomic_DNA"/>
</dbReference>
<protein>
    <submittedName>
        <fullName evidence="1">Uncharacterized protein</fullName>
    </submittedName>
</protein>
<dbReference type="AlphaFoldDB" id="A0A6N2N9Y4"/>
<organism evidence="1">
    <name type="scientific">Salix viminalis</name>
    <name type="common">Common osier</name>
    <name type="synonym">Basket willow</name>
    <dbReference type="NCBI Taxonomy" id="40686"/>
    <lineage>
        <taxon>Eukaryota</taxon>
        <taxon>Viridiplantae</taxon>
        <taxon>Streptophyta</taxon>
        <taxon>Embryophyta</taxon>
        <taxon>Tracheophyta</taxon>
        <taxon>Spermatophyta</taxon>
        <taxon>Magnoliopsida</taxon>
        <taxon>eudicotyledons</taxon>
        <taxon>Gunneridae</taxon>
        <taxon>Pentapetalae</taxon>
        <taxon>rosids</taxon>
        <taxon>fabids</taxon>
        <taxon>Malpighiales</taxon>
        <taxon>Salicaceae</taxon>
        <taxon>Saliceae</taxon>
        <taxon>Salix</taxon>
    </lineage>
</organism>
<accession>A0A6N2N9Y4</accession>
<proteinExistence type="predicted"/>